<evidence type="ECO:0000256" key="8">
    <source>
        <dbReference type="ARBA" id="ARBA00023065"/>
    </source>
</evidence>
<accession>A0ABS3LTP0</accession>
<feature type="transmembrane region" description="Helical" evidence="11">
    <location>
        <begin position="146"/>
        <end position="171"/>
    </location>
</feature>
<evidence type="ECO:0000256" key="4">
    <source>
        <dbReference type="ARBA" id="ARBA00022692"/>
    </source>
</evidence>
<evidence type="ECO:0000313" key="14">
    <source>
        <dbReference type="EMBL" id="MBO1359274.1"/>
    </source>
</evidence>
<comment type="subcellular location">
    <subcellularLocation>
        <location evidence="1">Membrane</location>
        <topology evidence="1">Multi-pass membrane protein</topology>
    </subcellularLocation>
</comment>
<protein>
    <submittedName>
        <fullName evidence="14">ATP-sensitive potassium channel protein</fullName>
    </submittedName>
</protein>
<keyword evidence="4 11" id="KW-0812">Transmembrane</keyword>
<dbReference type="GO" id="GO:0034220">
    <property type="term" value="P:monoatomic ion transmembrane transport"/>
    <property type="evidence" value="ECO:0007669"/>
    <property type="project" value="UniProtKB-KW"/>
</dbReference>
<organism evidence="14 15">
    <name type="scientific">Acetobacter sacchari</name>
    <dbReference type="NCBI Taxonomy" id="2661687"/>
    <lineage>
        <taxon>Bacteria</taxon>
        <taxon>Pseudomonadati</taxon>
        <taxon>Pseudomonadota</taxon>
        <taxon>Alphaproteobacteria</taxon>
        <taxon>Acetobacterales</taxon>
        <taxon>Acetobacteraceae</taxon>
        <taxon>Acetobacter</taxon>
    </lineage>
</organism>
<keyword evidence="6" id="KW-0630">Potassium</keyword>
<feature type="domain" description="Potassium channel" evidence="12">
    <location>
        <begin position="102"/>
        <end position="172"/>
    </location>
</feature>
<evidence type="ECO:0000259" key="12">
    <source>
        <dbReference type="Pfam" id="PF07885"/>
    </source>
</evidence>
<dbReference type="PRINTS" id="PR01320">
    <property type="entry name" value="KIRCHANNEL"/>
</dbReference>
<dbReference type="InterPro" id="IPR041647">
    <property type="entry name" value="IRK_C"/>
</dbReference>
<evidence type="ECO:0000259" key="13">
    <source>
        <dbReference type="Pfam" id="PF17655"/>
    </source>
</evidence>
<sequence>MKKLWRRLNRPYVTAKSGTSDTGTEVDRAKLRQRRPRPTITSQEAARRFRAHALEEKGHDDVLRIGLKDSFWSDVYHHALTASWPQFLFSSLCGYLAANLIFAALYELAVSQISSPHPLSLLDLFFFSVQTLSTVGYGVMAPVGPVANAIVSVEVLVGMMVNALATGLVFARFARPRARLMFGRNAVISDENKVSALCVRVANQRRSMILSVDAEIALSLLRQTADGHLVREFHPLQLVQAHVPVLRFAFVIAHVIDADSPLTRHSLAALAEDEAEIIVTVTGTDEATGQSVFARTAYRVDQILINHRFVDMVRSNPTGRIAVDFSRFHDTEAHAPAPE</sequence>
<evidence type="ECO:0000256" key="5">
    <source>
        <dbReference type="ARBA" id="ARBA00022882"/>
    </source>
</evidence>
<keyword evidence="5" id="KW-0851">Voltage-gated channel</keyword>
<evidence type="ECO:0000256" key="11">
    <source>
        <dbReference type="SAM" id="Phobius"/>
    </source>
</evidence>
<evidence type="ECO:0000256" key="1">
    <source>
        <dbReference type="ARBA" id="ARBA00004141"/>
    </source>
</evidence>
<dbReference type="SUPFAM" id="SSF81296">
    <property type="entry name" value="E set domains"/>
    <property type="match status" value="1"/>
</dbReference>
<keyword evidence="8" id="KW-0406">Ion transport</keyword>
<dbReference type="PANTHER" id="PTHR11767:SF102">
    <property type="entry name" value="INWARDLY RECTIFYING POTASSIUM CHANNEL 1, ISOFORM F"/>
    <property type="match status" value="1"/>
</dbReference>
<keyword evidence="15" id="KW-1185">Reference proteome</keyword>
<keyword evidence="7 11" id="KW-1133">Transmembrane helix</keyword>
<dbReference type="Proteomes" id="UP000664771">
    <property type="component" value="Unassembled WGS sequence"/>
</dbReference>
<keyword evidence="3" id="KW-0633">Potassium transport</keyword>
<evidence type="ECO:0000256" key="2">
    <source>
        <dbReference type="ARBA" id="ARBA00022448"/>
    </source>
</evidence>
<comment type="caution">
    <text evidence="14">The sequence shown here is derived from an EMBL/GenBank/DDBJ whole genome shotgun (WGS) entry which is preliminary data.</text>
</comment>
<proteinExistence type="predicted"/>
<dbReference type="Pfam" id="PF17655">
    <property type="entry name" value="IRK_C"/>
    <property type="match status" value="1"/>
</dbReference>
<feature type="transmembrane region" description="Helical" evidence="11">
    <location>
        <begin position="87"/>
        <end position="109"/>
    </location>
</feature>
<feature type="transmembrane region" description="Helical" evidence="11">
    <location>
        <begin position="121"/>
        <end position="140"/>
    </location>
</feature>
<dbReference type="Gene3D" id="2.60.40.1400">
    <property type="entry name" value="G protein-activated inward rectifier potassium channel 1"/>
    <property type="match status" value="1"/>
</dbReference>
<name>A0ABS3LTP0_9PROT</name>
<keyword evidence="10 14" id="KW-0407">Ion channel</keyword>
<evidence type="ECO:0000313" key="15">
    <source>
        <dbReference type="Proteomes" id="UP000664771"/>
    </source>
</evidence>
<dbReference type="InterPro" id="IPR014756">
    <property type="entry name" value="Ig_E-set"/>
</dbReference>
<evidence type="ECO:0000256" key="6">
    <source>
        <dbReference type="ARBA" id="ARBA00022958"/>
    </source>
</evidence>
<reference evidence="14 15" key="1">
    <citation type="submission" date="2021-03" db="EMBL/GenBank/DDBJ databases">
        <title>The complete genome sequence of Acetobacter sacchari TBRC 11175.</title>
        <authorList>
            <person name="Charoenyingcharoen P."/>
            <person name="Yukphan P."/>
        </authorList>
    </citation>
    <scope>NUCLEOTIDE SEQUENCE [LARGE SCALE GENOMIC DNA]</scope>
    <source>
        <strain evidence="14 15">TBRC 11175</strain>
    </source>
</reference>
<gene>
    <name evidence="14" type="ORF">J2D73_05620</name>
</gene>
<dbReference type="InterPro" id="IPR013099">
    <property type="entry name" value="K_chnl_dom"/>
</dbReference>
<feature type="domain" description="Inward rectifier potassium channel C-terminal" evidence="13">
    <location>
        <begin position="180"/>
        <end position="333"/>
    </location>
</feature>
<evidence type="ECO:0000256" key="10">
    <source>
        <dbReference type="ARBA" id="ARBA00023303"/>
    </source>
</evidence>
<dbReference type="SUPFAM" id="SSF81324">
    <property type="entry name" value="Voltage-gated potassium channels"/>
    <property type="match status" value="1"/>
</dbReference>
<dbReference type="Pfam" id="PF07885">
    <property type="entry name" value="Ion_trans_2"/>
    <property type="match status" value="1"/>
</dbReference>
<dbReference type="PANTHER" id="PTHR11767">
    <property type="entry name" value="INWARD RECTIFIER POTASSIUM CHANNEL"/>
    <property type="match status" value="1"/>
</dbReference>
<evidence type="ECO:0000256" key="7">
    <source>
        <dbReference type="ARBA" id="ARBA00022989"/>
    </source>
</evidence>
<evidence type="ECO:0000256" key="9">
    <source>
        <dbReference type="ARBA" id="ARBA00023136"/>
    </source>
</evidence>
<dbReference type="InterPro" id="IPR013518">
    <property type="entry name" value="K_chnl_inward-rec_Kir_cyto"/>
</dbReference>
<evidence type="ECO:0000256" key="3">
    <source>
        <dbReference type="ARBA" id="ARBA00022538"/>
    </source>
</evidence>
<dbReference type="InterPro" id="IPR016449">
    <property type="entry name" value="K_chnl_inward-rec_Kir"/>
</dbReference>
<dbReference type="Gene3D" id="1.10.287.70">
    <property type="match status" value="1"/>
</dbReference>
<keyword evidence="2" id="KW-0813">Transport</keyword>
<dbReference type="EMBL" id="JAFVMF010000005">
    <property type="protein sequence ID" value="MBO1359274.1"/>
    <property type="molecule type" value="Genomic_DNA"/>
</dbReference>
<keyword evidence="9 11" id="KW-0472">Membrane</keyword>